<accession>A0A9E7ZVS6</accession>
<dbReference type="CDD" id="cd03220">
    <property type="entry name" value="ABC_KpsT_Wzt"/>
    <property type="match status" value="1"/>
</dbReference>
<comment type="similarity">
    <text evidence="1">Belongs to the ABC transporter superfamily.</text>
</comment>
<dbReference type="InterPro" id="IPR015860">
    <property type="entry name" value="ABC_transpr_TagH-like"/>
</dbReference>
<sequence>MIVVDRVTKYYKANWQRKTVLDKVSISFDTKRSYGLLGKNGAGKSTFLRLIAGTEAPNQGRIHRYVQPSWPLGFAGGFHPLMTGRENIRFLARAYGADPRSVVEFVDDFSELGRDLDVAVKTYSSGMMSRLAFAASMAIEFDFYLVDEITAVGDSRFQLRCREAFAKRRETSGMIMVSHSVGTIRDYCDTGMLLMKGKLHVYDDLDEAIEIYKKTLE</sequence>
<proteinExistence type="inferred from homology"/>
<dbReference type="PANTHER" id="PTHR46743">
    <property type="entry name" value="TEICHOIC ACIDS EXPORT ATP-BINDING PROTEIN TAGH"/>
    <property type="match status" value="1"/>
</dbReference>
<dbReference type="InterPro" id="IPR003439">
    <property type="entry name" value="ABC_transporter-like_ATP-bd"/>
</dbReference>
<gene>
    <name evidence="6" type="ORF">NWE54_00290</name>
</gene>
<dbReference type="SUPFAM" id="SSF52540">
    <property type="entry name" value="P-loop containing nucleoside triphosphate hydrolases"/>
    <property type="match status" value="1"/>
</dbReference>
<evidence type="ECO:0000259" key="5">
    <source>
        <dbReference type="PROSITE" id="PS50893"/>
    </source>
</evidence>
<dbReference type="EMBL" id="CP102774">
    <property type="protein sequence ID" value="UZF87277.1"/>
    <property type="molecule type" value="Genomic_DNA"/>
</dbReference>
<dbReference type="PROSITE" id="PS50893">
    <property type="entry name" value="ABC_TRANSPORTER_2"/>
    <property type="match status" value="1"/>
</dbReference>
<dbReference type="PANTHER" id="PTHR46743:SF2">
    <property type="entry name" value="TEICHOIC ACIDS EXPORT ATP-BINDING PROTEIN TAGH"/>
    <property type="match status" value="1"/>
</dbReference>
<dbReference type="AlphaFoldDB" id="A0A9E7ZVS6"/>
<dbReference type="PROSITE" id="PS00211">
    <property type="entry name" value="ABC_TRANSPORTER_1"/>
    <property type="match status" value="1"/>
</dbReference>
<organism evidence="6">
    <name type="scientific">Bosea sp. NBC_00436</name>
    <dbReference type="NCBI Taxonomy" id="2969620"/>
    <lineage>
        <taxon>Bacteria</taxon>
        <taxon>Pseudomonadati</taxon>
        <taxon>Pseudomonadota</taxon>
        <taxon>Alphaproteobacteria</taxon>
        <taxon>Hyphomicrobiales</taxon>
        <taxon>Boseaceae</taxon>
        <taxon>Bosea</taxon>
    </lineage>
</organism>
<evidence type="ECO:0000256" key="4">
    <source>
        <dbReference type="ARBA" id="ARBA00022840"/>
    </source>
</evidence>
<feature type="domain" description="ABC transporter" evidence="5">
    <location>
        <begin position="2"/>
        <end position="217"/>
    </location>
</feature>
<dbReference type="GO" id="GO:0016887">
    <property type="term" value="F:ATP hydrolysis activity"/>
    <property type="evidence" value="ECO:0007669"/>
    <property type="project" value="InterPro"/>
</dbReference>
<dbReference type="InterPro" id="IPR017871">
    <property type="entry name" value="ABC_transporter-like_CS"/>
</dbReference>
<keyword evidence="4 6" id="KW-0067">ATP-binding</keyword>
<dbReference type="InterPro" id="IPR003593">
    <property type="entry name" value="AAA+_ATPase"/>
</dbReference>
<dbReference type="SMART" id="SM00382">
    <property type="entry name" value="AAA"/>
    <property type="match status" value="1"/>
</dbReference>
<evidence type="ECO:0000256" key="2">
    <source>
        <dbReference type="ARBA" id="ARBA00022448"/>
    </source>
</evidence>
<dbReference type="GO" id="GO:0016020">
    <property type="term" value="C:membrane"/>
    <property type="evidence" value="ECO:0007669"/>
    <property type="project" value="InterPro"/>
</dbReference>
<dbReference type="GO" id="GO:0005524">
    <property type="term" value="F:ATP binding"/>
    <property type="evidence" value="ECO:0007669"/>
    <property type="project" value="UniProtKB-KW"/>
</dbReference>
<name>A0A9E7ZVS6_9HYPH</name>
<dbReference type="InterPro" id="IPR050683">
    <property type="entry name" value="Bact_Polysacc_Export_ATP-bd"/>
</dbReference>
<dbReference type="Pfam" id="PF00005">
    <property type="entry name" value="ABC_tran"/>
    <property type="match status" value="1"/>
</dbReference>
<reference evidence="6" key="1">
    <citation type="submission" date="2022-08" db="EMBL/GenBank/DDBJ databases">
        <title>Complete Genome Sequences of 2 Bosea sp. soil isolates.</title>
        <authorList>
            <person name="Alvarez Arevalo M."/>
            <person name="Sterndorff E.B."/>
            <person name="Faurdal D."/>
            <person name="Joergensen T.S."/>
            <person name="Weber T."/>
        </authorList>
    </citation>
    <scope>NUCLEOTIDE SEQUENCE</scope>
    <source>
        <strain evidence="6">NBC_00436</strain>
    </source>
</reference>
<dbReference type="GO" id="GO:0140359">
    <property type="term" value="F:ABC-type transporter activity"/>
    <property type="evidence" value="ECO:0007669"/>
    <property type="project" value="InterPro"/>
</dbReference>
<evidence type="ECO:0000313" key="6">
    <source>
        <dbReference type="EMBL" id="UZF87277.1"/>
    </source>
</evidence>
<keyword evidence="3" id="KW-0547">Nucleotide-binding</keyword>
<protein>
    <submittedName>
        <fullName evidence="6">ABC transporter ATP-binding protein</fullName>
    </submittedName>
</protein>
<dbReference type="InterPro" id="IPR027417">
    <property type="entry name" value="P-loop_NTPase"/>
</dbReference>
<evidence type="ECO:0000256" key="3">
    <source>
        <dbReference type="ARBA" id="ARBA00022741"/>
    </source>
</evidence>
<dbReference type="Gene3D" id="3.40.50.300">
    <property type="entry name" value="P-loop containing nucleotide triphosphate hydrolases"/>
    <property type="match status" value="1"/>
</dbReference>
<evidence type="ECO:0000256" key="1">
    <source>
        <dbReference type="ARBA" id="ARBA00005417"/>
    </source>
</evidence>
<keyword evidence="2" id="KW-0813">Transport</keyword>